<accession>B0TI18</accession>
<dbReference type="KEGG" id="hmo:HM1_0066"/>
<proteinExistence type="predicted"/>
<feature type="region of interest" description="Disordered" evidence="1">
    <location>
        <begin position="1"/>
        <end position="24"/>
    </location>
</feature>
<reference evidence="2 3" key="1">
    <citation type="journal article" date="2008" name="J. Bacteriol.">
        <title>The genome of Heliobacterium modesticaldum, a phototrophic representative of the Firmicutes containing the simplest photosynthetic apparatus.</title>
        <authorList>
            <person name="Sattley W.M."/>
            <person name="Madigan M.T."/>
            <person name="Swingley W.D."/>
            <person name="Cheung P.C."/>
            <person name="Clocksin K.M."/>
            <person name="Conrad A.L."/>
            <person name="Dejesa L.C."/>
            <person name="Honchak B.M."/>
            <person name="Jung D.O."/>
            <person name="Karbach L.E."/>
            <person name="Kurdoglu A."/>
            <person name="Lahiri S."/>
            <person name="Mastrian S.D."/>
            <person name="Page L.E."/>
            <person name="Taylor H.L."/>
            <person name="Wang Z.T."/>
            <person name="Raymond J."/>
            <person name="Chen M."/>
            <person name="Blankenship R.E."/>
            <person name="Touchman J.W."/>
        </authorList>
    </citation>
    <scope>NUCLEOTIDE SEQUENCE [LARGE SCALE GENOMIC DNA]</scope>
    <source>
        <strain evidence="3">ATCC 51547 / Ice1</strain>
    </source>
</reference>
<keyword evidence="3" id="KW-1185">Reference proteome</keyword>
<dbReference type="HOGENOM" id="CLU_3310754_0_0_9"/>
<evidence type="ECO:0000313" key="2">
    <source>
        <dbReference type="EMBL" id="ABZ82691.1"/>
    </source>
</evidence>
<dbReference type="STRING" id="498761.HM1_0066"/>
<dbReference type="EMBL" id="CP000930">
    <property type="protein sequence ID" value="ABZ82691.1"/>
    <property type="molecule type" value="Genomic_DNA"/>
</dbReference>
<dbReference type="AlphaFoldDB" id="B0TI18"/>
<name>B0TI18_HELMI</name>
<sequence length="39" mass="4580">MKNKKTARKVPESIVPARPSPFRNHGIRRKKFQYSEALL</sequence>
<gene>
    <name evidence="2" type="ORF">HM1_0066</name>
</gene>
<dbReference type="Proteomes" id="UP000008550">
    <property type="component" value="Chromosome"/>
</dbReference>
<evidence type="ECO:0000256" key="1">
    <source>
        <dbReference type="SAM" id="MobiDB-lite"/>
    </source>
</evidence>
<protein>
    <submittedName>
        <fullName evidence="2">Uncharacterized protein</fullName>
    </submittedName>
</protein>
<organism evidence="2 3">
    <name type="scientific">Heliobacterium modesticaldum (strain ATCC 51547 / Ice1)</name>
    <dbReference type="NCBI Taxonomy" id="498761"/>
    <lineage>
        <taxon>Bacteria</taxon>
        <taxon>Bacillati</taxon>
        <taxon>Bacillota</taxon>
        <taxon>Clostridia</taxon>
        <taxon>Eubacteriales</taxon>
        <taxon>Heliobacteriaceae</taxon>
        <taxon>Heliomicrobium</taxon>
    </lineage>
</organism>
<evidence type="ECO:0000313" key="3">
    <source>
        <dbReference type="Proteomes" id="UP000008550"/>
    </source>
</evidence>